<evidence type="ECO:0000256" key="1">
    <source>
        <dbReference type="RuleBase" id="RU004374"/>
    </source>
</evidence>
<gene>
    <name evidence="3" type="ORF">MCUN1_001022</name>
</gene>
<feature type="compositionally biased region" description="Basic and acidic residues" evidence="2">
    <location>
        <begin position="28"/>
        <end position="40"/>
    </location>
</feature>
<evidence type="ECO:0000313" key="4">
    <source>
        <dbReference type="Proteomes" id="UP001219933"/>
    </source>
</evidence>
<accession>A0AAF0J5L1</accession>
<comment type="similarity">
    <text evidence="1">Belongs to the eukaryotic initiation factor 4E family.</text>
</comment>
<feature type="compositionally biased region" description="Basic and acidic residues" evidence="2">
    <location>
        <begin position="121"/>
        <end position="137"/>
    </location>
</feature>
<evidence type="ECO:0000256" key="2">
    <source>
        <dbReference type="SAM" id="MobiDB-lite"/>
    </source>
</evidence>
<dbReference type="GO" id="GO:0000340">
    <property type="term" value="F:RNA 7-methylguanosine cap binding"/>
    <property type="evidence" value="ECO:0007669"/>
    <property type="project" value="TreeGrafter"/>
</dbReference>
<evidence type="ECO:0008006" key="5">
    <source>
        <dbReference type="Google" id="ProtNLM"/>
    </source>
</evidence>
<protein>
    <recommendedName>
        <fullName evidence="5">Eukaryotic translation initiation factor 4E</fullName>
    </recommendedName>
</protein>
<dbReference type="SUPFAM" id="SSF55418">
    <property type="entry name" value="eIF4e-like"/>
    <property type="match status" value="1"/>
</dbReference>
<name>A0AAF0J5L1_9BASI</name>
<feature type="compositionally biased region" description="Basic and acidic residues" evidence="2">
    <location>
        <begin position="62"/>
        <end position="74"/>
    </location>
</feature>
<feature type="compositionally biased region" description="Polar residues" evidence="2">
    <location>
        <begin position="98"/>
        <end position="110"/>
    </location>
</feature>
<dbReference type="InterPro" id="IPR001040">
    <property type="entry name" value="TIF_eIF_4E"/>
</dbReference>
<organism evidence="3 4">
    <name type="scientific">Malassezia cuniculi</name>
    <dbReference type="NCBI Taxonomy" id="948313"/>
    <lineage>
        <taxon>Eukaryota</taxon>
        <taxon>Fungi</taxon>
        <taxon>Dikarya</taxon>
        <taxon>Basidiomycota</taxon>
        <taxon>Ustilaginomycotina</taxon>
        <taxon>Malasseziomycetes</taxon>
        <taxon>Malasseziales</taxon>
        <taxon>Malasseziaceae</taxon>
        <taxon>Malassezia</taxon>
    </lineage>
</organism>
<dbReference type="Proteomes" id="UP001219933">
    <property type="component" value="Chromosome 2"/>
</dbReference>
<feature type="compositionally biased region" description="Polar residues" evidence="2">
    <location>
        <begin position="50"/>
        <end position="61"/>
    </location>
</feature>
<reference evidence="3" key="1">
    <citation type="submission" date="2023-03" db="EMBL/GenBank/DDBJ databases">
        <title>Mating type loci evolution in Malassezia.</title>
        <authorList>
            <person name="Coelho M.A."/>
        </authorList>
    </citation>
    <scope>NUCLEOTIDE SEQUENCE</scope>
    <source>
        <strain evidence="3">CBS 11721</strain>
    </source>
</reference>
<dbReference type="Pfam" id="PF01652">
    <property type="entry name" value="IF4E"/>
    <property type="match status" value="1"/>
</dbReference>
<keyword evidence="4" id="KW-1185">Reference proteome</keyword>
<feature type="compositionally biased region" description="Low complexity" evidence="2">
    <location>
        <begin position="75"/>
        <end position="90"/>
    </location>
</feature>
<keyword evidence="1" id="KW-0396">Initiation factor</keyword>
<sequence>MSNAADERSSQLSTSPTKRSMRAIPSLDDIRARLAKKDVGDPSAAAPNPFSKTKAVNSSEEQQSKETSPAKDAKTTNTTTASPTKTTDATFGSPIKAASQTTATPSTNVSAPGESKPVSGPKDDAARAAAKAAKEGKSVHPMQHSWTLYYDCQRFHGVASSDQYEATLKRIGKFNTLESFFETFATLHRPSRLEKNANYHIFKDEVKPMWEDPANANGGRWVLTLRDTSQTPGGAALHEALLNRSWLWLVLGLIGEEFDPDNIVTGAVCSIRGKGDRITLWVRIKEPIEQINALGRRLLDFLELSNEPGLQLEFGTNSGEKMISSRIFAAAAFAAAALVGTTQAGWITYQNEGKQKEGIPCVGSVYGNDNYLVSQFDCNAPDWNGTMCHMKCFPLSPTTCIGFPTQEEMDKGRYAGIWYAPHGDDDGCIYLGSTFGGDFSDRIGVNTTGCGYIDWPYDRQWGPVKSKPNGDEKTKGCWDTDMEPDSKYNRPSYHYYDGARPLNNRFCEGGYAESCGPNEDRFCHWNGTKESEITCKYSTPRPSNPEIA</sequence>
<feature type="region of interest" description="Disordered" evidence="2">
    <location>
        <begin position="1"/>
        <end position="137"/>
    </location>
</feature>
<dbReference type="AlphaFoldDB" id="A0AAF0J5L1"/>
<keyword evidence="1" id="KW-0648">Protein biosynthesis</keyword>
<keyword evidence="1" id="KW-0694">RNA-binding</keyword>
<dbReference type="PANTHER" id="PTHR11960:SF73">
    <property type="entry name" value="TRANSLATION INITIATION FACTOR 4E, PUTATIVE-RELATED"/>
    <property type="match status" value="1"/>
</dbReference>
<dbReference type="GO" id="GO:0016281">
    <property type="term" value="C:eukaryotic translation initiation factor 4F complex"/>
    <property type="evidence" value="ECO:0007669"/>
    <property type="project" value="TreeGrafter"/>
</dbReference>
<proteinExistence type="inferred from homology"/>
<dbReference type="InterPro" id="IPR023398">
    <property type="entry name" value="TIF_eIF4e-like"/>
</dbReference>
<evidence type="ECO:0000313" key="3">
    <source>
        <dbReference type="EMBL" id="WFD34185.1"/>
    </source>
</evidence>
<dbReference type="GO" id="GO:0003743">
    <property type="term" value="F:translation initiation factor activity"/>
    <property type="evidence" value="ECO:0007669"/>
    <property type="project" value="UniProtKB-KW"/>
</dbReference>
<dbReference type="PANTHER" id="PTHR11960">
    <property type="entry name" value="EUKARYOTIC TRANSLATION INITIATION FACTOR 4E RELATED"/>
    <property type="match status" value="1"/>
</dbReference>
<dbReference type="Gene3D" id="3.30.760.10">
    <property type="entry name" value="RNA Cap, Translation Initiation Factor Eif4e"/>
    <property type="match status" value="1"/>
</dbReference>
<dbReference type="EMBL" id="CP119878">
    <property type="protein sequence ID" value="WFD34185.1"/>
    <property type="molecule type" value="Genomic_DNA"/>
</dbReference>